<comment type="caution">
    <text evidence="1">The sequence shown here is derived from an EMBL/GenBank/DDBJ whole genome shotgun (WGS) entry which is preliminary data.</text>
</comment>
<evidence type="ECO:0000313" key="1">
    <source>
        <dbReference type="EMBL" id="KAF2549425.1"/>
    </source>
</evidence>
<name>A0A8S9GSY8_BRACR</name>
<gene>
    <name evidence="1" type="ORF">F2Q70_00020828</name>
</gene>
<dbReference type="AlphaFoldDB" id="A0A8S9GSY8"/>
<organism evidence="1">
    <name type="scientific">Brassica cretica</name>
    <name type="common">Mustard</name>
    <dbReference type="NCBI Taxonomy" id="69181"/>
    <lineage>
        <taxon>Eukaryota</taxon>
        <taxon>Viridiplantae</taxon>
        <taxon>Streptophyta</taxon>
        <taxon>Embryophyta</taxon>
        <taxon>Tracheophyta</taxon>
        <taxon>Spermatophyta</taxon>
        <taxon>Magnoliopsida</taxon>
        <taxon>eudicotyledons</taxon>
        <taxon>Gunneridae</taxon>
        <taxon>Pentapetalae</taxon>
        <taxon>rosids</taxon>
        <taxon>malvids</taxon>
        <taxon>Brassicales</taxon>
        <taxon>Brassicaceae</taxon>
        <taxon>Brassiceae</taxon>
        <taxon>Brassica</taxon>
    </lineage>
</organism>
<dbReference type="EMBL" id="QGKY02001925">
    <property type="protein sequence ID" value="KAF2549425.1"/>
    <property type="molecule type" value="Genomic_DNA"/>
</dbReference>
<protein>
    <submittedName>
        <fullName evidence="1">Uncharacterized protein</fullName>
    </submittedName>
</protein>
<sequence length="69" mass="7780">MEEENAEYRLESLRWLALIDEPPSCGEEIILGGGGLVENESLYSDVLSPFQPPDFRPPPLCSVDLRKNF</sequence>
<accession>A0A8S9GSY8</accession>
<proteinExistence type="predicted"/>
<reference evidence="1" key="1">
    <citation type="submission" date="2019-12" db="EMBL/GenBank/DDBJ databases">
        <title>Genome sequencing and annotation of Brassica cretica.</title>
        <authorList>
            <person name="Studholme D.J."/>
            <person name="Sarris P.F."/>
        </authorList>
    </citation>
    <scope>NUCLEOTIDE SEQUENCE</scope>
    <source>
        <strain evidence="1">PFS-102/07</strain>
        <tissue evidence="1">Leaf</tissue>
    </source>
</reference>